<dbReference type="EMBL" id="CABVIE010000001">
    <property type="protein sequence ID" value="VVO46406.1"/>
    <property type="molecule type" value="Genomic_DNA"/>
</dbReference>
<organism evidence="2 3">
    <name type="scientific">Pseudomonas fluorescens</name>
    <dbReference type="NCBI Taxonomy" id="294"/>
    <lineage>
        <taxon>Bacteria</taxon>
        <taxon>Pseudomonadati</taxon>
        <taxon>Pseudomonadota</taxon>
        <taxon>Gammaproteobacteria</taxon>
        <taxon>Pseudomonadales</taxon>
        <taxon>Pseudomonadaceae</taxon>
        <taxon>Pseudomonas</taxon>
    </lineage>
</organism>
<proteinExistence type="predicted"/>
<name>A0A8H2RRE9_PSEFL</name>
<dbReference type="AlphaFoldDB" id="A0A8H2RRE9"/>
<keyword evidence="1" id="KW-0732">Signal</keyword>
<evidence type="ECO:0000256" key="1">
    <source>
        <dbReference type="SAM" id="SignalP"/>
    </source>
</evidence>
<reference evidence="2 3" key="1">
    <citation type="submission" date="2019-09" db="EMBL/GenBank/DDBJ databases">
        <authorList>
            <person name="Chandra G."/>
            <person name="Truman W A."/>
        </authorList>
    </citation>
    <scope>NUCLEOTIDE SEQUENCE [LARGE SCALE GENOMIC DNA]</scope>
    <source>
        <strain evidence="2">PS900</strain>
    </source>
</reference>
<dbReference type="RefSeq" id="WP_150755857.1">
    <property type="nucleotide sequence ID" value="NZ_CABVHR010000024.1"/>
</dbReference>
<protein>
    <submittedName>
        <fullName evidence="2">Uncharacterized protein</fullName>
    </submittedName>
</protein>
<evidence type="ECO:0000313" key="3">
    <source>
        <dbReference type="Proteomes" id="UP000325723"/>
    </source>
</evidence>
<evidence type="ECO:0000313" key="2">
    <source>
        <dbReference type="EMBL" id="VVO46406.1"/>
    </source>
</evidence>
<comment type="caution">
    <text evidence="2">The sequence shown here is derived from an EMBL/GenBank/DDBJ whole genome shotgun (WGS) entry which is preliminary data.</text>
</comment>
<feature type="chain" id="PRO_5034111297" evidence="1">
    <location>
        <begin position="19"/>
        <end position="140"/>
    </location>
</feature>
<dbReference type="Proteomes" id="UP000325723">
    <property type="component" value="Unassembled WGS sequence"/>
</dbReference>
<accession>A0A8H2RRE9</accession>
<feature type="signal peptide" evidence="1">
    <location>
        <begin position="1"/>
        <end position="18"/>
    </location>
</feature>
<sequence length="140" mass="15184">MFKKIVTTFAFISAPVWAAPLPFNGPDYSGQYACTGVDSHIGEFSGVIQMKLNAEQSSGEYSAYNFTLILPDQSHYDGFAAANLNSLAMYFAHTDPALKDYGVGIAKITSTPEGEVSFSKYYYGPEYEGGGHGFETCIKS</sequence>
<gene>
    <name evidence="2" type="ORF">PS900_00052</name>
</gene>